<evidence type="ECO:0000313" key="2">
    <source>
        <dbReference type="Proteomes" id="UP000037510"/>
    </source>
</evidence>
<organism evidence="1 2">
    <name type="scientific">Operophtera brumata</name>
    <name type="common">Winter moth</name>
    <name type="synonym">Phalaena brumata</name>
    <dbReference type="NCBI Taxonomy" id="104452"/>
    <lineage>
        <taxon>Eukaryota</taxon>
        <taxon>Metazoa</taxon>
        <taxon>Ecdysozoa</taxon>
        <taxon>Arthropoda</taxon>
        <taxon>Hexapoda</taxon>
        <taxon>Insecta</taxon>
        <taxon>Pterygota</taxon>
        <taxon>Neoptera</taxon>
        <taxon>Endopterygota</taxon>
        <taxon>Lepidoptera</taxon>
        <taxon>Glossata</taxon>
        <taxon>Ditrysia</taxon>
        <taxon>Geometroidea</taxon>
        <taxon>Geometridae</taxon>
        <taxon>Larentiinae</taxon>
        <taxon>Operophtera</taxon>
    </lineage>
</organism>
<dbReference type="AlphaFoldDB" id="A0A0L7L384"/>
<evidence type="ECO:0000313" key="1">
    <source>
        <dbReference type="EMBL" id="KOB69880.1"/>
    </source>
</evidence>
<dbReference type="Proteomes" id="UP000037510">
    <property type="component" value="Unassembled WGS sequence"/>
</dbReference>
<keyword evidence="2" id="KW-1185">Reference proteome</keyword>
<dbReference type="EMBL" id="JTDY01003251">
    <property type="protein sequence ID" value="KOB69880.1"/>
    <property type="molecule type" value="Genomic_DNA"/>
</dbReference>
<reference evidence="1 2" key="1">
    <citation type="journal article" date="2015" name="Genome Biol. Evol.">
        <title>The genome of winter moth (Operophtera brumata) provides a genomic perspective on sexual dimorphism and phenology.</title>
        <authorList>
            <person name="Derks M.F."/>
            <person name="Smit S."/>
            <person name="Salis L."/>
            <person name="Schijlen E."/>
            <person name="Bossers A."/>
            <person name="Mateman C."/>
            <person name="Pijl A.S."/>
            <person name="de Ridder D."/>
            <person name="Groenen M.A."/>
            <person name="Visser M.E."/>
            <person name="Megens H.J."/>
        </authorList>
    </citation>
    <scope>NUCLEOTIDE SEQUENCE [LARGE SCALE GENOMIC DNA]</scope>
    <source>
        <strain evidence="1">WM2013NL</strain>
        <tissue evidence="1">Head and thorax</tissue>
    </source>
</reference>
<accession>A0A0L7L384</accession>
<proteinExistence type="predicted"/>
<name>A0A0L7L384_OPEBR</name>
<protein>
    <submittedName>
        <fullName evidence="1">Uncharacterized protein</fullName>
    </submittedName>
</protein>
<gene>
    <name evidence="1" type="ORF">OBRU01_16213</name>
</gene>
<sequence length="80" mass="9001">MTDLDQKEDAKTLIARRGILNGSLTRIQKRIESGVLSEASMQMLILMEEKAISVFGEYELLNTDLGDNEEDPSATENCYF</sequence>
<comment type="caution">
    <text evidence="1">The sequence shown here is derived from an EMBL/GenBank/DDBJ whole genome shotgun (WGS) entry which is preliminary data.</text>
</comment>